<dbReference type="PANTHER" id="PTHR43420:SF44">
    <property type="entry name" value="ACETYLTRANSFERASE YPEA"/>
    <property type="match status" value="1"/>
</dbReference>
<dbReference type="SUPFAM" id="SSF55729">
    <property type="entry name" value="Acyl-CoA N-acyltransferases (Nat)"/>
    <property type="match status" value="1"/>
</dbReference>
<evidence type="ECO:0000313" key="5">
    <source>
        <dbReference type="Proteomes" id="UP001224392"/>
    </source>
</evidence>
<keyword evidence="2" id="KW-0012">Acyltransferase</keyword>
<sequence>MTEQKSALLQVNLADYADPADARLVVELLDAYARDPMGGGEPLPESTREELVPGLQSMPGAFSLIGYVDGEPAGLVNCFMGFSTFVARPLVNIHDVVVLPQFRGRGLSAAMLHKVDEVARSRNCCKVTLEVVQGNLPAKAAYRSVGFKPYNLDEEYGQAEFWHKYLS</sequence>
<dbReference type="InterPro" id="IPR016181">
    <property type="entry name" value="Acyl_CoA_acyltransferase"/>
</dbReference>
<protein>
    <submittedName>
        <fullName evidence="4">GNAT family N-acetyltransferase</fullName>
    </submittedName>
</protein>
<gene>
    <name evidence="4" type="ORF">MNKW57_08020</name>
</gene>
<dbReference type="CDD" id="cd04301">
    <property type="entry name" value="NAT_SF"/>
    <property type="match status" value="1"/>
</dbReference>
<dbReference type="EMBL" id="BSYJ01000002">
    <property type="protein sequence ID" value="GMG86481.1"/>
    <property type="molecule type" value="Genomic_DNA"/>
</dbReference>
<dbReference type="RefSeq" id="WP_285763011.1">
    <property type="nucleotide sequence ID" value="NZ_BSYJ01000002.1"/>
</dbReference>
<feature type="domain" description="N-acetyltransferase" evidence="3">
    <location>
        <begin position="11"/>
        <end position="167"/>
    </location>
</feature>
<dbReference type="Proteomes" id="UP001224392">
    <property type="component" value="Unassembled WGS sequence"/>
</dbReference>
<evidence type="ECO:0000256" key="2">
    <source>
        <dbReference type="ARBA" id="ARBA00023315"/>
    </source>
</evidence>
<dbReference type="InterPro" id="IPR050680">
    <property type="entry name" value="YpeA/RimI_acetyltransf"/>
</dbReference>
<dbReference type="Pfam" id="PF00583">
    <property type="entry name" value="Acetyltransf_1"/>
    <property type="match status" value="1"/>
</dbReference>
<dbReference type="InterPro" id="IPR000182">
    <property type="entry name" value="GNAT_dom"/>
</dbReference>
<name>A0ABQ6LWP2_9GAMM</name>
<proteinExistence type="predicted"/>
<evidence type="ECO:0000259" key="3">
    <source>
        <dbReference type="PROSITE" id="PS51186"/>
    </source>
</evidence>
<reference evidence="4 5" key="1">
    <citation type="submission" date="2023-04" db="EMBL/GenBank/DDBJ databases">
        <title>Marinobulbifer ophiurae gen. nov., sp. Nov., isolate from tissue of brittle star Ophioplocus japonicus.</title>
        <authorList>
            <person name="Kawano K."/>
            <person name="Sawayama S."/>
            <person name="Nakagawa S."/>
        </authorList>
    </citation>
    <scope>NUCLEOTIDE SEQUENCE [LARGE SCALE GENOMIC DNA]</scope>
    <source>
        <strain evidence="4 5">NKW57</strain>
    </source>
</reference>
<dbReference type="Gene3D" id="3.40.630.30">
    <property type="match status" value="1"/>
</dbReference>
<comment type="caution">
    <text evidence="4">The sequence shown here is derived from an EMBL/GenBank/DDBJ whole genome shotgun (WGS) entry which is preliminary data.</text>
</comment>
<accession>A0ABQ6LWP2</accession>
<keyword evidence="5" id="KW-1185">Reference proteome</keyword>
<keyword evidence="1" id="KW-0808">Transferase</keyword>
<evidence type="ECO:0000313" key="4">
    <source>
        <dbReference type="EMBL" id="GMG86481.1"/>
    </source>
</evidence>
<organism evidence="4 5">
    <name type="scientific">Biformimicrobium ophioploci</name>
    <dbReference type="NCBI Taxonomy" id="3036711"/>
    <lineage>
        <taxon>Bacteria</taxon>
        <taxon>Pseudomonadati</taxon>
        <taxon>Pseudomonadota</taxon>
        <taxon>Gammaproteobacteria</taxon>
        <taxon>Cellvibrionales</taxon>
        <taxon>Microbulbiferaceae</taxon>
        <taxon>Biformimicrobium</taxon>
    </lineage>
</organism>
<dbReference type="PANTHER" id="PTHR43420">
    <property type="entry name" value="ACETYLTRANSFERASE"/>
    <property type="match status" value="1"/>
</dbReference>
<evidence type="ECO:0000256" key="1">
    <source>
        <dbReference type="ARBA" id="ARBA00022679"/>
    </source>
</evidence>
<dbReference type="PROSITE" id="PS51186">
    <property type="entry name" value="GNAT"/>
    <property type="match status" value="1"/>
</dbReference>